<gene>
    <name evidence="2" type="ORF">L873DRAFT_271051</name>
</gene>
<accession>A0A3N4IZY8</accession>
<feature type="region of interest" description="Disordered" evidence="1">
    <location>
        <begin position="27"/>
        <end position="51"/>
    </location>
</feature>
<keyword evidence="3" id="KW-1185">Reference proteome</keyword>
<reference evidence="2 3" key="1">
    <citation type="journal article" date="2018" name="Nat. Ecol. Evol.">
        <title>Pezizomycetes genomes reveal the molecular basis of ectomycorrhizal truffle lifestyle.</title>
        <authorList>
            <person name="Murat C."/>
            <person name="Payen T."/>
            <person name="Noel B."/>
            <person name="Kuo A."/>
            <person name="Morin E."/>
            <person name="Chen J."/>
            <person name="Kohler A."/>
            <person name="Krizsan K."/>
            <person name="Balestrini R."/>
            <person name="Da Silva C."/>
            <person name="Montanini B."/>
            <person name="Hainaut M."/>
            <person name="Levati E."/>
            <person name="Barry K.W."/>
            <person name="Belfiori B."/>
            <person name="Cichocki N."/>
            <person name="Clum A."/>
            <person name="Dockter R.B."/>
            <person name="Fauchery L."/>
            <person name="Guy J."/>
            <person name="Iotti M."/>
            <person name="Le Tacon F."/>
            <person name="Lindquist E.A."/>
            <person name="Lipzen A."/>
            <person name="Malagnac F."/>
            <person name="Mello A."/>
            <person name="Molinier V."/>
            <person name="Miyauchi S."/>
            <person name="Poulain J."/>
            <person name="Riccioni C."/>
            <person name="Rubini A."/>
            <person name="Sitrit Y."/>
            <person name="Splivallo R."/>
            <person name="Traeger S."/>
            <person name="Wang M."/>
            <person name="Zifcakova L."/>
            <person name="Wipf D."/>
            <person name="Zambonelli A."/>
            <person name="Paolocci F."/>
            <person name="Nowrousian M."/>
            <person name="Ottonello S."/>
            <person name="Baldrian P."/>
            <person name="Spatafora J.W."/>
            <person name="Henrissat B."/>
            <person name="Nagy L.G."/>
            <person name="Aury J.M."/>
            <person name="Wincker P."/>
            <person name="Grigoriev I.V."/>
            <person name="Bonfante P."/>
            <person name="Martin F.M."/>
        </authorList>
    </citation>
    <scope>NUCLEOTIDE SEQUENCE [LARGE SCALE GENOMIC DNA]</scope>
    <source>
        <strain evidence="2 3">120613-1</strain>
    </source>
</reference>
<proteinExistence type="predicted"/>
<evidence type="ECO:0000256" key="1">
    <source>
        <dbReference type="SAM" id="MobiDB-lite"/>
    </source>
</evidence>
<organism evidence="2 3">
    <name type="scientific">Choiromyces venosus 120613-1</name>
    <dbReference type="NCBI Taxonomy" id="1336337"/>
    <lineage>
        <taxon>Eukaryota</taxon>
        <taxon>Fungi</taxon>
        <taxon>Dikarya</taxon>
        <taxon>Ascomycota</taxon>
        <taxon>Pezizomycotina</taxon>
        <taxon>Pezizomycetes</taxon>
        <taxon>Pezizales</taxon>
        <taxon>Tuberaceae</taxon>
        <taxon>Choiromyces</taxon>
    </lineage>
</organism>
<dbReference type="EMBL" id="ML120489">
    <property type="protein sequence ID" value="RPA91722.1"/>
    <property type="molecule type" value="Genomic_DNA"/>
</dbReference>
<protein>
    <submittedName>
        <fullName evidence="2">Uncharacterized protein</fullName>
    </submittedName>
</protein>
<name>A0A3N4IZY8_9PEZI</name>
<dbReference type="AlphaFoldDB" id="A0A3N4IZY8"/>
<dbReference type="Proteomes" id="UP000276215">
    <property type="component" value="Unassembled WGS sequence"/>
</dbReference>
<evidence type="ECO:0000313" key="2">
    <source>
        <dbReference type="EMBL" id="RPA91722.1"/>
    </source>
</evidence>
<evidence type="ECO:0000313" key="3">
    <source>
        <dbReference type="Proteomes" id="UP000276215"/>
    </source>
</evidence>
<sequence>MPVPGMVSSCVHMADCVLSVYDLPPSVEGRPPPSGELSHGQIERNESISSSVSSFKDRGVLGVVGIP</sequence>